<dbReference type="Proteomes" id="UP000722357">
    <property type="component" value="Unassembled WGS sequence"/>
</dbReference>
<evidence type="ECO:0000313" key="1">
    <source>
        <dbReference type="EMBL" id="HJF80377.1"/>
    </source>
</evidence>
<name>A0A921L4V1_9BACT</name>
<sequence length="70" mass="8225">MEVHNYKAFDSSDVLKLIPKDDVVAYYGMYYLMSDYGLEECLNLICDEDIAEYLEKQGYKIEKPEEPCEN</sequence>
<dbReference type="EMBL" id="DYWE01000020">
    <property type="protein sequence ID" value="HJF80377.1"/>
    <property type="molecule type" value="Genomic_DNA"/>
</dbReference>
<reference evidence="1" key="1">
    <citation type="journal article" date="2021" name="PeerJ">
        <title>Extensive microbial diversity within the chicken gut microbiome revealed by metagenomics and culture.</title>
        <authorList>
            <person name="Gilroy R."/>
            <person name="Ravi A."/>
            <person name="Getino M."/>
            <person name="Pursley I."/>
            <person name="Horton D.L."/>
            <person name="Alikhan N.F."/>
            <person name="Baker D."/>
            <person name="Gharbi K."/>
            <person name="Hall N."/>
            <person name="Watson M."/>
            <person name="Adriaenssens E.M."/>
            <person name="Foster-Nyarko E."/>
            <person name="Jarju S."/>
            <person name="Secka A."/>
            <person name="Antonio M."/>
            <person name="Oren A."/>
            <person name="Chaudhuri R.R."/>
            <person name="La Ragione R."/>
            <person name="Hildebrand F."/>
            <person name="Pallen M.J."/>
        </authorList>
    </citation>
    <scope>NUCLEOTIDE SEQUENCE</scope>
    <source>
        <strain evidence="1">9794</strain>
    </source>
</reference>
<protein>
    <submittedName>
        <fullName evidence="1">Uncharacterized protein</fullName>
    </submittedName>
</protein>
<reference evidence="1" key="2">
    <citation type="submission" date="2021-09" db="EMBL/GenBank/DDBJ databases">
        <authorList>
            <person name="Gilroy R."/>
        </authorList>
    </citation>
    <scope>NUCLEOTIDE SEQUENCE</scope>
    <source>
        <strain evidence="1">9794</strain>
    </source>
</reference>
<evidence type="ECO:0000313" key="2">
    <source>
        <dbReference type="Proteomes" id="UP000722357"/>
    </source>
</evidence>
<dbReference type="AlphaFoldDB" id="A0A921L4V1"/>
<accession>A0A921L4V1</accession>
<organism evidence="1 2">
    <name type="scientific">Phocaeicola plebeius</name>
    <dbReference type="NCBI Taxonomy" id="310297"/>
    <lineage>
        <taxon>Bacteria</taxon>
        <taxon>Pseudomonadati</taxon>
        <taxon>Bacteroidota</taxon>
        <taxon>Bacteroidia</taxon>
        <taxon>Bacteroidales</taxon>
        <taxon>Bacteroidaceae</taxon>
        <taxon>Phocaeicola</taxon>
    </lineage>
</organism>
<gene>
    <name evidence="1" type="ORF">K8V40_01820</name>
</gene>
<comment type="caution">
    <text evidence="1">The sequence shown here is derived from an EMBL/GenBank/DDBJ whole genome shotgun (WGS) entry which is preliminary data.</text>
</comment>
<proteinExistence type="predicted"/>